<dbReference type="AlphaFoldDB" id="A0A2B7ZUG0"/>
<organism evidence="1 2">
    <name type="scientific">[Emmonsia] crescens</name>
    <dbReference type="NCBI Taxonomy" id="73230"/>
    <lineage>
        <taxon>Eukaryota</taxon>
        <taxon>Fungi</taxon>
        <taxon>Dikarya</taxon>
        <taxon>Ascomycota</taxon>
        <taxon>Pezizomycotina</taxon>
        <taxon>Eurotiomycetes</taxon>
        <taxon>Eurotiomycetidae</taxon>
        <taxon>Onygenales</taxon>
        <taxon>Ajellomycetaceae</taxon>
        <taxon>Emergomyces</taxon>
    </lineage>
</organism>
<proteinExistence type="predicted"/>
<sequence length="72" mass="7914">MTTNRNSNVEWLTTGYPSKVTDLTILSNSEPPHPSGRGRQVHNYLRASHSSNLATGWFTLETTDPATSSPVK</sequence>
<accession>A0A2B7ZUG0</accession>
<reference evidence="1 2" key="1">
    <citation type="submission" date="2017-10" db="EMBL/GenBank/DDBJ databases">
        <title>Comparative genomics in systemic dimorphic fungi from Ajellomycetaceae.</title>
        <authorList>
            <person name="Munoz J.F."/>
            <person name="Mcewen J.G."/>
            <person name="Clay O.K."/>
            <person name="Cuomo C.A."/>
        </authorList>
    </citation>
    <scope>NUCLEOTIDE SEQUENCE [LARGE SCALE GENOMIC DNA]</scope>
    <source>
        <strain evidence="1 2">UAMH4076</strain>
    </source>
</reference>
<gene>
    <name evidence="1" type="ORF">GX50_00164</name>
</gene>
<evidence type="ECO:0000313" key="1">
    <source>
        <dbReference type="EMBL" id="PGH36930.1"/>
    </source>
</evidence>
<name>A0A2B7ZUG0_9EURO</name>
<dbReference type="Proteomes" id="UP000226031">
    <property type="component" value="Unassembled WGS sequence"/>
</dbReference>
<evidence type="ECO:0000313" key="2">
    <source>
        <dbReference type="Proteomes" id="UP000226031"/>
    </source>
</evidence>
<comment type="caution">
    <text evidence="1">The sequence shown here is derived from an EMBL/GenBank/DDBJ whole genome shotgun (WGS) entry which is preliminary data.</text>
</comment>
<protein>
    <submittedName>
        <fullName evidence="1">Uncharacterized protein</fullName>
    </submittedName>
</protein>
<keyword evidence="2" id="KW-1185">Reference proteome</keyword>
<dbReference type="EMBL" id="PDND01000002">
    <property type="protein sequence ID" value="PGH36930.1"/>
    <property type="molecule type" value="Genomic_DNA"/>
</dbReference>